<keyword evidence="1" id="KW-0479">Metal-binding</keyword>
<evidence type="ECO:0000256" key="1">
    <source>
        <dbReference type="PIRSR" id="PIRSR005902-1"/>
    </source>
</evidence>
<proteinExistence type="predicted"/>
<keyword evidence="3" id="KW-1185">Reference proteome</keyword>
<dbReference type="RefSeq" id="WP_216714285.1">
    <property type="nucleotide sequence ID" value="NZ_JACVEL010000006.1"/>
</dbReference>
<dbReference type="PIRSF" id="PIRSF005902">
    <property type="entry name" value="DNase_TatD"/>
    <property type="match status" value="1"/>
</dbReference>
<dbReference type="InterPro" id="IPR032466">
    <property type="entry name" value="Metal_Hydrolase"/>
</dbReference>
<dbReference type="AlphaFoldDB" id="A0A8J6P6W1"/>
<dbReference type="GO" id="GO:0046872">
    <property type="term" value="F:metal ion binding"/>
    <property type="evidence" value="ECO:0007669"/>
    <property type="project" value="UniProtKB-KW"/>
</dbReference>
<comment type="caution">
    <text evidence="2">The sequence shown here is derived from an EMBL/GenBank/DDBJ whole genome shotgun (WGS) entry which is preliminary data.</text>
</comment>
<keyword evidence="2" id="KW-0378">Hydrolase</keyword>
<dbReference type="SUPFAM" id="SSF51556">
    <property type="entry name" value="Metallo-dependent hydrolases"/>
    <property type="match status" value="1"/>
</dbReference>
<protein>
    <submittedName>
        <fullName evidence="2">TatD family hydrolase</fullName>
    </submittedName>
</protein>
<dbReference type="Proteomes" id="UP000652681">
    <property type="component" value="Unassembled WGS sequence"/>
</dbReference>
<dbReference type="InterPro" id="IPR001130">
    <property type="entry name" value="TatD-like"/>
</dbReference>
<dbReference type="Pfam" id="PF01026">
    <property type="entry name" value="TatD_DNase"/>
    <property type="match status" value="1"/>
</dbReference>
<reference evidence="2" key="1">
    <citation type="submission" date="2020-09" db="EMBL/GenBank/DDBJ databases">
        <title>Taishania pollutisoli gen. nov., sp. nov., Isolated from Tetrabromobisphenol A-Contaminated Soil.</title>
        <authorList>
            <person name="Chen Q."/>
        </authorList>
    </citation>
    <scope>NUCLEOTIDE SEQUENCE</scope>
    <source>
        <strain evidence="2">CZZ-1</strain>
    </source>
</reference>
<feature type="binding site" evidence="1">
    <location>
        <position position="170"/>
    </location>
    <ligand>
        <name>a divalent metal cation</name>
        <dbReference type="ChEBI" id="CHEBI:60240"/>
        <label>1</label>
    </ligand>
</feature>
<gene>
    <name evidence="2" type="ORF">H9Y05_10745</name>
</gene>
<feature type="binding site" evidence="1">
    <location>
        <position position="123"/>
    </location>
    <ligand>
        <name>a divalent metal cation</name>
        <dbReference type="ChEBI" id="CHEBI:60240"/>
        <label>2</label>
    </ligand>
</feature>
<dbReference type="PANTHER" id="PTHR46124">
    <property type="entry name" value="D-AMINOACYL-TRNA DEACYLASE"/>
    <property type="match status" value="1"/>
</dbReference>
<feature type="binding site" evidence="1">
    <location>
        <position position="99"/>
    </location>
    <ligand>
        <name>a divalent metal cation</name>
        <dbReference type="ChEBI" id="CHEBI:60240"/>
        <label>2</label>
    </ligand>
</feature>
<evidence type="ECO:0000313" key="3">
    <source>
        <dbReference type="Proteomes" id="UP000652681"/>
    </source>
</evidence>
<sequence>MFTNCHTHSSVRADFEILQGVIDSTPSTFHSIGIHPWGAGECAVDELIERVSRSVNDKTLAIGECGLDGLKGPGFMTQIPVFEKQIELSETIALPLIIHCVKSWNELLLIRKKHRPRQPWIFHGFAKAGIINQVVQSGMMVSLGAGILYHPKREEIVKAIPNERLLLETDDVQVEIKQVYESVAELKQISLQQLNELITTNFKQTFTKWRIG</sequence>
<accession>A0A8J6P6W1</accession>
<feature type="binding site" evidence="1">
    <location>
        <position position="64"/>
    </location>
    <ligand>
        <name>a divalent metal cation</name>
        <dbReference type="ChEBI" id="CHEBI:60240"/>
        <label>1</label>
    </ligand>
</feature>
<dbReference type="Gene3D" id="3.20.20.140">
    <property type="entry name" value="Metal-dependent hydrolases"/>
    <property type="match status" value="1"/>
</dbReference>
<dbReference type="GO" id="GO:0016788">
    <property type="term" value="F:hydrolase activity, acting on ester bonds"/>
    <property type="evidence" value="ECO:0007669"/>
    <property type="project" value="InterPro"/>
</dbReference>
<dbReference type="PANTHER" id="PTHR46124:SF2">
    <property type="entry name" value="D-AMINOACYL-TRNA DEACYLASE"/>
    <property type="match status" value="1"/>
</dbReference>
<name>A0A8J6P6W1_9FLAO</name>
<evidence type="ECO:0000313" key="2">
    <source>
        <dbReference type="EMBL" id="MBC9812947.1"/>
    </source>
</evidence>
<organism evidence="2 3">
    <name type="scientific">Taishania pollutisoli</name>
    <dbReference type="NCBI Taxonomy" id="2766479"/>
    <lineage>
        <taxon>Bacteria</taxon>
        <taxon>Pseudomonadati</taxon>
        <taxon>Bacteroidota</taxon>
        <taxon>Flavobacteriia</taxon>
        <taxon>Flavobacteriales</taxon>
        <taxon>Crocinitomicaceae</taxon>
        <taxon>Taishania</taxon>
    </lineage>
</organism>
<dbReference type="EMBL" id="JACVEL010000006">
    <property type="protein sequence ID" value="MBC9812947.1"/>
    <property type="molecule type" value="Genomic_DNA"/>
</dbReference>